<protein>
    <submittedName>
        <fullName evidence="2">Uncharacterized protein</fullName>
    </submittedName>
</protein>
<reference evidence="2" key="2">
    <citation type="journal article" date="2022" name="Microbiol. Resour. Announc.">
        <title>Metagenome Sequencing to Explore Phylogenomics of Terrestrial Cyanobacteria.</title>
        <authorList>
            <person name="Ward R.D."/>
            <person name="Stajich J.E."/>
            <person name="Johansen J.R."/>
            <person name="Huntemann M."/>
            <person name="Clum A."/>
            <person name="Foster B."/>
            <person name="Foster B."/>
            <person name="Roux S."/>
            <person name="Palaniappan K."/>
            <person name="Varghese N."/>
            <person name="Mukherjee S."/>
            <person name="Reddy T.B.K."/>
            <person name="Daum C."/>
            <person name="Copeland A."/>
            <person name="Chen I.A."/>
            <person name="Ivanova N.N."/>
            <person name="Kyrpides N.C."/>
            <person name="Shapiro N."/>
            <person name="Eloe-Fadrosh E.A."/>
            <person name="Pietrasiak N."/>
        </authorList>
    </citation>
    <scope>NUCLEOTIDE SEQUENCE</scope>
    <source>
        <strain evidence="2">GSE-TBD4-15B</strain>
    </source>
</reference>
<name>A0A951PF46_9CYAN</name>
<evidence type="ECO:0000313" key="3">
    <source>
        <dbReference type="Proteomes" id="UP000707356"/>
    </source>
</evidence>
<dbReference type="AlphaFoldDB" id="A0A951PF46"/>
<dbReference type="EMBL" id="JAHHHV010000081">
    <property type="protein sequence ID" value="MBW4467870.1"/>
    <property type="molecule type" value="Genomic_DNA"/>
</dbReference>
<organism evidence="2 3">
    <name type="scientific">Pegethrix bostrychoides GSE-TBD4-15B</name>
    <dbReference type="NCBI Taxonomy" id="2839662"/>
    <lineage>
        <taxon>Bacteria</taxon>
        <taxon>Bacillati</taxon>
        <taxon>Cyanobacteriota</taxon>
        <taxon>Cyanophyceae</taxon>
        <taxon>Oculatellales</taxon>
        <taxon>Oculatellaceae</taxon>
        <taxon>Pegethrix</taxon>
    </lineage>
</organism>
<dbReference type="Proteomes" id="UP000707356">
    <property type="component" value="Unassembled WGS sequence"/>
</dbReference>
<gene>
    <name evidence="2" type="ORF">KME07_20785</name>
</gene>
<evidence type="ECO:0000313" key="2">
    <source>
        <dbReference type="EMBL" id="MBW4467870.1"/>
    </source>
</evidence>
<reference evidence="2" key="1">
    <citation type="submission" date="2021-05" db="EMBL/GenBank/DDBJ databases">
        <authorList>
            <person name="Pietrasiak N."/>
            <person name="Ward R."/>
            <person name="Stajich J.E."/>
            <person name="Kurbessoian T."/>
        </authorList>
    </citation>
    <scope>NUCLEOTIDE SEQUENCE</scope>
    <source>
        <strain evidence="2">GSE-TBD4-15B</strain>
    </source>
</reference>
<comment type="caution">
    <text evidence="2">The sequence shown here is derived from an EMBL/GenBank/DDBJ whole genome shotgun (WGS) entry which is preliminary data.</text>
</comment>
<proteinExistence type="predicted"/>
<feature type="region of interest" description="Disordered" evidence="1">
    <location>
        <begin position="1"/>
        <end position="27"/>
    </location>
</feature>
<evidence type="ECO:0000256" key="1">
    <source>
        <dbReference type="SAM" id="MobiDB-lite"/>
    </source>
</evidence>
<sequence length="144" mass="14977">MSETEKAANGGASSPKAGKLELATKPEPAAAETGLAVHASGELEVAESYSEAGVRPIEVSHLEVYSMIFNNRPVSASQLQVVEYVGSRPVFASEIVICDDLTLPGGRPIVASDARLMEASLITGGRPIASNEMGEGDALMGYLD</sequence>
<accession>A0A951PF46</accession>